<keyword evidence="2" id="KW-0418">Kinase</keyword>
<dbReference type="RefSeq" id="WP_104520079.1">
    <property type="nucleotide sequence ID" value="NZ_NHRY01000189.1"/>
</dbReference>
<dbReference type="PANTHER" id="PTHR13622">
    <property type="entry name" value="THIAMIN PYROPHOSPHOKINASE"/>
    <property type="match status" value="1"/>
</dbReference>
<dbReference type="Pfam" id="PF15916">
    <property type="entry name" value="DUF4743"/>
    <property type="match status" value="1"/>
</dbReference>
<dbReference type="PANTHER" id="PTHR13622:SF8">
    <property type="entry name" value="THIAMIN PYROPHOSPHOKINASE 1"/>
    <property type="match status" value="1"/>
</dbReference>
<accession>A0A2S6NAC7</accession>
<evidence type="ECO:0000313" key="3">
    <source>
        <dbReference type="Proteomes" id="UP000239724"/>
    </source>
</evidence>
<proteinExistence type="predicted"/>
<reference evidence="2 3" key="1">
    <citation type="journal article" date="2018" name="Arch. Microbiol.">
        <title>New insights into the metabolic potential of the phototrophic purple bacterium Rhodopila globiformis DSM 161(T) from its draft genome sequence and evidence for a vanadium-dependent nitrogenase.</title>
        <authorList>
            <person name="Imhoff J.F."/>
            <person name="Rahn T."/>
            <person name="Kunzel S."/>
            <person name="Neulinger S.C."/>
        </authorList>
    </citation>
    <scope>NUCLEOTIDE SEQUENCE [LARGE SCALE GENOMIC DNA]</scope>
    <source>
        <strain evidence="2 3">DSM 161</strain>
    </source>
</reference>
<dbReference type="Gene3D" id="3.90.79.10">
    <property type="entry name" value="Nucleoside Triphosphate Pyrophosphohydrolase"/>
    <property type="match status" value="1"/>
</dbReference>
<protein>
    <submittedName>
        <fullName evidence="2">Thiamine pyrophosphokinase</fullName>
    </submittedName>
</protein>
<dbReference type="OrthoDB" id="8438812at2"/>
<name>A0A2S6NAC7_RHOGL</name>
<gene>
    <name evidence="2" type="ORF">CCS01_17320</name>
</gene>
<dbReference type="GO" id="GO:0016301">
    <property type="term" value="F:kinase activity"/>
    <property type="evidence" value="ECO:0007669"/>
    <property type="project" value="UniProtKB-KW"/>
</dbReference>
<sequence>MKETGFERHVRACNNAVLPGERVPFHIGDASVGWVTVPVAEALRDFPAVRRTGLRVTLTDPVALPAIGRVLADRGFCRWRGELFDVYERPDLPPVAQIDRGAIPAFGIRASGIHVNGLVQRANGLHVWVARRASDKLLDPGKLDHIVAGGVPSGLGPLETLVKEAAEEAGIPPDLAQHAIPVATIGYAMERPEGLRRDWLYCYDLMLPEDFVPQPTDGEVAGFELWPIGRTLEAVRDTNDFKFNVNLVMIDLFIRQGLIAGPEAERLRAAL</sequence>
<dbReference type="AlphaFoldDB" id="A0A2S6NAC7"/>
<keyword evidence="3" id="KW-1185">Reference proteome</keyword>
<dbReference type="InterPro" id="IPR015797">
    <property type="entry name" value="NUDIX_hydrolase-like_dom_sf"/>
</dbReference>
<dbReference type="GO" id="GO:0044715">
    <property type="term" value="F:8-oxo-dGDP phosphatase activity"/>
    <property type="evidence" value="ECO:0007669"/>
    <property type="project" value="TreeGrafter"/>
</dbReference>
<dbReference type="PROSITE" id="PS51462">
    <property type="entry name" value="NUDIX"/>
    <property type="match status" value="1"/>
</dbReference>
<feature type="domain" description="Nudix hydrolase" evidence="1">
    <location>
        <begin position="110"/>
        <end position="251"/>
    </location>
</feature>
<dbReference type="InterPro" id="IPR000086">
    <property type="entry name" value="NUDIX_hydrolase_dom"/>
</dbReference>
<dbReference type="FunFam" id="3.90.79.10:FF:000019">
    <property type="entry name" value="Thiamin pyrophosphokinase, putative"/>
    <property type="match status" value="1"/>
</dbReference>
<dbReference type="InterPro" id="IPR031804">
    <property type="entry name" value="DUF4743"/>
</dbReference>
<organism evidence="2 3">
    <name type="scientific">Rhodopila globiformis</name>
    <name type="common">Rhodopseudomonas globiformis</name>
    <dbReference type="NCBI Taxonomy" id="1071"/>
    <lineage>
        <taxon>Bacteria</taxon>
        <taxon>Pseudomonadati</taxon>
        <taxon>Pseudomonadota</taxon>
        <taxon>Alphaproteobacteria</taxon>
        <taxon>Acetobacterales</taxon>
        <taxon>Acetobacteraceae</taxon>
        <taxon>Rhodopila</taxon>
    </lineage>
</organism>
<dbReference type="SUPFAM" id="SSF55811">
    <property type="entry name" value="Nudix"/>
    <property type="match status" value="1"/>
</dbReference>
<keyword evidence="2" id="KW-0808">Transferase</keyword>
<evidence type="ECO:0000313" key="2">
    <source>
        <dbReference type="EMBL" id="PPQ31547.1"/>
    </source>
</evidence>
<dbReference type="CDD" id="cd03676">
    <property type="entry name" value="NUDIX_Tnr3_like"/>
    <property type="match status" value="1"/>
</dbReference>
<dbReference type="EMBL" id="NHRY01000189">
    <property type="protein sequence ID" value="PPQ31547.1"/>
    <property type="molecule type" value="Genomic_DNA"/>
</dbReference>
<evidence type="ECO:0000259" key="1">
    <source>
        <dbReference type="PROSITE" id="PS51462"/>
    </source>
</evidence>
<comment type="caution">
    <text evidence="2">The sequence shown here is derived from an EMBL/GenBank/DDBJ whole genome shotgun (WGS) entry which is preliminary data.</text>
</comment>
<dbReference type="Pfam" id="PF00293">
    <property type="entry name" value="NUDIX"/>
    <property type="match status" value="1"/>
</dbReference>
<dbReference type="Proteomes" id="UP000239724">
    <property type="component" value="Unassembled WGS sequence"/>
</dbReference>